<evidence type="ECO:0000313" key="1">
    <source>
        <dbReference type="EMBL" id="MFC6997721.1"/>
    </source>
</evidence>
<reference evidence="2" key="1">
    <citation type="journal article" date="2019" name="Int. J. Syst. Evol. Microbiol.">
        <title>The Global Catalogue of Microorganisms (GCM) 10K type strain sequencing project: providing services to taxonomists for standard genome sequencing and annotation.</title>
        <authorList>
            <consortium name="The Broad Institute Genomics Platform"/>
            <consortium name="The Broad Institute Genome Sequencing Center for Infectious Disease"/>
            <person name="Wu L."/>
            <person name="Ma J."/>
        </authorList>
    </citation>
    <scope>NUCLEOTIDE SEQUENCE [LARGE SCALE GENOMIC DNA]</scope>
    <source>
        <strain evidence="2">CGMCC 4.7393</strain>
    </source>
</reference>
<accession>A0ABW2DN04</accession>
<name>A0ABW2DN04_9BACT</name>
<dbReference type="RefSeq" id="WP_153042104.1">
    <property type="nucleotide sequence ID" value="NZ_JBHSYQ010000003.1"/>
</dbReference>
<evidence type="ECO:0000313" key="2">
    <source>
        <dbReference type="Proteomes" id="UP001596405"/>
    </source>
</evidence>
<dbReference type="EMBL" id="JBHSYQ010000003">
    <property type="protein sequence ID" value="MFC6997721.1"/>
    <property type="molecule type" value="Genomic_DNA"/>
</dbReference>
<protein>
    <submittedName>
        <fullName evidence="1">Uncharacterized protein</fullName>
    </submittedName>
</protein>
<sequence>MSGISALVNNFDLILENQHEILDHAPYRCSRLRLRMMRPLGKCYIGDNHTSIFDCHLGGYLMVWENFLERWGGSDILPLRGAGSPLSGHVADFVGYSMNNGRFTREKPDGFTTGAMLRYLNNFRKMFPEKELAVPLEQVVRELKEGRPIEERESYQLLTLREDFRRTVTIISEIESGGEERISYNLVQDRFCMPVIKVDTVLELELTDDERRRFALNGTAVYVADMIRESIEKLRQLAASYGFVMEKQQQLGNMAALEFSRTLNDHSRVLETTTVQQVVTFLNDVKRLRTRF</sequence>
<gene>
    <name evidence="1" type="ORF">ACFQHR_08790</name>
</gene>
<comment type="caution">
    <text evidence="1">The sequence shown here is derived from an EMBL/GenBank/DDBJ whole genome shotgun (WGS) entry which is preliminary data.</text>
</comment>
<dbReference type="Proteomes" id="UP001596405">
    <property type="component" value="Unassembled WGS sequence"/>
</dbReference>
<keyword evidence="2" id="KW-1185">Reference proteome</keyword>
<organism evidence="1 2">
    <name type="scientific">Rufibacter roseus</name>
    <dbReference type="NCBI Taxonomy" id="1567108"/>
    <lineage>
        <taxon>Bacteria</taxon>
        <taxon>Pseudomonadati</taxon>
        <taxon>Bacteroidota</taxon>
        <taxon>Cytophagia</taxon>
        <taxon>Cytophagales</taxon>
        <taxon>Hymenobacteraceae</taxon>
        <taxon>Rufibacter</taxon>
    </lineage>
</organism>
<proteinExistence type="predicted"/>